<organism evidence="3 4">
    <name type="scientific">Diplodia seriata</name>
    <dbReference type="NCBI Taxonomy" id="420778"/>
    <lineage>
        <taxon>Eukaryota</taxon>
        <taxon>Fungi</taxon>
        <taxon>Dikarya</taxon>
        <taxon>Ascomycota</taxon>
        <taxon>Pezizomycotina</taxon>
        <taxon>Dothideomycetes</taxon>
        <taxon>Dothideomycetes incertae sedis</taxon>
        <taxon>Botryosphaeriales</taxon>
        <taxon>Botryosphaeriaceae</taxon>
        <taxon>Diplodia</taxon>
    </lineage>
</organism>
<reference evidence="3 4" key="1">
    <citation type="submission" date="2024-02" db="EMBL/GenBank/DDBJ databases">
        <title>De novo assembly and annotation of 12 fungi associated with fruit tree decline syndrome in Ontario, Canada.</title>
        <authorList>
            <person name="Sulman M."/>
            <person name="Ellouze W."/>
            <person name="Ilyukhin E."/>
        </authorList>
    </citation>
    <scope>NUCLEOTIDE SEQUENCE [LARGE SCALE GENOMIC DNA]</scope>
    <source>
        <strain evidence="3 4">FDS-637</strain>
    </source>
</reference>
<feature type="transmembrane region" description="Helical" evidence="2">
    <location>
        <begin position="47"/>
        <end position="68"/>
    </location>
</feature>
<keyword evidence="2" id="KW-1133">Transmembrane helix</keyword>
<accession>A0ABR3CN78</accession>
<dbReference type="RefSeq" id="XP_066635038.1">
    <property type="nucleotide sequence ID" value="XM_066774919.1"/>
</dbReference>
<evidence type="ECO:0000256" key="1">
    <source>
        <dbReference type="SAM" id="Coils"/>
    </source>
</evidence>
<name>A0ABR3CN78_9PEZI</name>
<proteinExistence type="predicted"/>
<keyword evidence="2" id="KW-0812">Transmembrane</keyword>
<sequence length="215" mass="23615">MNHYTRVSIFLAISFAFHYRTSAAFICSDLTAGVACLNSPENRFTMYTLAILIGYAVFALFHIASMIINRISLSIRGGQAPYDAEAGFSPKSLGGHKQQYNAAPHFSHTESKTVQKGAAVDEIVANGGAASKGLAADELAAFDVQMTHIFGVVEGMITCFIEDAETKELKRQLQLAKDKVECTEAVMGRLEERVRELDEENVIWRRFADDLSGIV</sequence>
<evidence type="ECO:0000313" key="4">
    <source>
        <dbReference type="Proteomes" id="UP001430584"/>
    </source>
</evidence>
<dbReference type="GeneID" id="92007529"/>
<dbReference type="EMBL" id="JAJVCZ030000003">
    <property type="protein sequence ID" value="KAL0262009.1"/>
    <property type="molecule type" value="Genomic_DNA"/>
</dbReference>
<evidence type="ECO:0000313" key="3">
    <source>
        <dbReference type="EMBL" id="KAL0262009.1"/>
    </source>
</evidence>
<keyword evidence="1" id="KW-0175">Coiled coil</keyword>
<dbReference type="Proteomes" id="UP001430584">
    <property type="component" value="Unassembled WGS sequence"/>
</dbReference>
<feature type="coiled-coil region" evidence="1">
    <location>
        <begin position="166"/>
        <end position="200"/>
    </location>
</feature>
<keyword evidence="2" id="KW-0472">Membrane</keyword>
<keyword evidence="4" id="KW-1185">Reference proteome</keyword>
<gene>
    <name evidence="3" type="ORF">SLS55_003444</name>
</gene>
<evidence type="ECO:0000256" key="2">
    <source>
        <dbReference type="SAM" id="Phobius"/>
    </source>
</evidence>
<protein>
    <submittedName>
        <fullName evidence="3">Uncharacterized protein</fullName>
    </submittedName>
</protein>
<comment type="caution">
    <text evidence="3">The sequence shown here is derived from an EMBL/GenBank/DDBJ whole genome shotgun (WGS) entry which is preliminary data.</text>
</comment>